<evidence type="ECO:0000313" key="2">
    <source>
        <dbReference type="EMBL" id="JAU83710.1"/>
    </source>
</evidence>
<feature type="region of interest" description="Disordered" evidence="1">
    <location>
        <begin position="50"/>
        <end position="78"/>
    </location>
</feature>
<reference evidence="2" key="1">
    <citation type="submission" date="2016-07" db="EMBL/GenBank/DDBJ databases">
        <title>De novo transcriptome assembly of four accessions of the metal hyperaccumulator plant Noccaea caerulescens.</title>
        <authorList>
            <person name="Blande D."/>
            <person name="Halimaa P."/>
            <person name="Tervahauta A.I."/>
            <person name="Aarts M.G."/>
            <person name="Karenlampi S.O."/>
        </authorList>
    </citation>
    <scope>NUCLEOTIDE SEQUENCE</scope>
</reference>
<dbReference type="EMBL" id="GEVM01022228">
    <property type="protein sequence ID" value="JAU83710.1"/>
    <property type="molecule type" value="Transcribed_RNA"/>
</dbReference>
<feature type="compositionally biased region" description="Basic and acidic residues" evidence="1">
    <location>
        <begin position="64"/>
        <end position="78"/>
    </location>
</feature>
<accession>A0A1J3ITW6</accession>
<organism evidence="2">
    <name type="scientific">Noccaea caerulescens</name>
    <name type="common">Alpine penny-cress</name>
    <name type="synonym">Thlaspi caerulescens</name>
    <dbReference type="NCBI Taxonomy" id="107243"/>
    <lineage>
        <taxon>Eukaryota</taxon>
        <taxon>Viridiplantae</taxon>
        <taxon>Streptophyta</taxon>
        <taxon>Embryophyta</taxon>
        <taxon>Tracheophyta</taxon>
        <taxon>Spermatophyta</taxon>
        <taxon>Magnoliopsida</taxon>
        <taxon>eudicotyledons</taxon>
        <taxon>Gunneridae</taxon>
        <taxon>Pentapetalae</taxon>
        <taxon>rosids</taxon>
        <taxon>malvids</taxon>
        <taxon>Brassicales</taxon>
        <taxon>Brassicaceae</taxon>
        <taxon>Coluteocarpeae</taxon>
        <taxon>Noccaea</taxon>
    </lineage>
</organism>
<evidence type="ECO:0000256" key="1">
    <source>
        <dbReference type="SAM" id="MobiDB-lite"/>
    </source>
</evidence>
<sequence length="78" mass="8477">MDMNVKSLEWVRKMNCYGGLCPSRSSRSGSSTDVSVVSFIEPMLSSSPVGYSMRRGGSSTGEFNTEKARLLEGHDVVP</sequence>
<name>A0A1J3ITW6_NOCCA</name>
<dbReference type="AlphaFoldDB" id="A0A1J3ITW6"/>
<gene>
    <name evidence="2" type="ORF">MP_TR4290_c1_g1_i1_g.11212</name>
</gene>
<protein>
    <submittedName>
        <fullName evidence="2">Uncharacterized protein</fullName>
    </submittedName>
</protein>
<proteinExistence type="predicted"/>